<keyword evidence="3" id="KW-1185">Reference proteome</keyword>
<protein>
    <submittedName>
        <fullName evidence="4">Protein UNC80 C-terminal domain-containing protein</fullName>
    </submittedName>
</protein>
<dbReference type="Pfam" id="PF20262">
    <property type="entry name" value="UNC80_C"/>
    <property type="match status" value="2"/>
</dbReference>
<feature type="transmembrane region" description="Helical" evidence="1">
    <location>
        <begin position="266"/>
        <end position="285"/>
    </location>
</feature>
<reference evidence="4" key="1">
    <citation type="submission" date="2022-11" db="UniProtKB">
        <authorList>
            <consortium name="WormBaseParasite"/>
        </authorList>
    </citation>
    <scope>IDENTIFICATION</scope>
</reference>
<evidence type="ECO:0000259" key="2">
    <source>
        <dbReference type="Pfam" id="PF20262"/>
    </source>
</evidence>
<evidence type="ECO:0000256" key="1">
    <source>
        <dbReference type="SAM" id="Phobius"/>
    </source>
</evidence>
<accession>A0A915M3R6</accession>
<dbReference type="GO" id="GO:0005261">
    <property type="term" value="F:monoatomic cation channel activity"/>
    <property type="evidence" value="ECO:0007669"/>
    <property type="project" value="TreeGrafter"/>
</dbReference>
<dbReference type="WBParaSite" id="scaffold2894_cov248.g5626">
    <property type="protein sequence ID" value="scaffold2894_cov248.g5626"/>
    <property type="gene ID" value="scaffold2894_cov248.g5626"/>
</dbReference>
<dbReference type="GO" id="GO:0055080">
    <property type="term" value="P:monoatomic cation homeostasis"/>
    <property type="evidence" value="ECO:0007669"/>
    <property type="project" value="TreeGrafter"/>
</dbReference>
<feature type="transmembrane region" description="Helical" evidence="1">
    <location>
        <begin position="21"/>
        <end position="39"/>
    </location>
</feature>
<evidence type="ECO:0000313" key="4">
    <source>
        <dbReference type="WBParaSite" id="scaffold2894_cov248.g5626"/>
    </source>
</evidence>
<dbReference type="AlphaFoldDB" id="A0A915M3R6"/>
<dbReference type="GO" id="GO:0030424">
    <property type="term" value="C:axon"/>
    <property type="evidence" value="ECO:0007669"/>
    <property type="project" value="TreeGrafter"/>
</dbReference>
<proteinExistence type="predicted"/>
<organism evidence="3 4">
    <name type="scientific">Meloidogyne javanica</name>
    <name type="common">Root-knot nematode worm</name>
    <dbReference type="NCBI Taxonomy" id="6303"/>
    <lineage>
        <taxon>Eukaryota</taxon>
        <taxon>Metazoa</taxon>
        <taxon>Ecdysozoa</taxon>
        <taxon>Nematoda</taxon>
        <taxon>Chromadorea</taxon>
        <taxon>Rhabditida</taxon>
        <taxon>Tylenchina</taxon>
        <taxon>Tylenchomorpha</taxon>
        <taxon>Tylenchoidea</taxon>
        <taxon>Meloidogynidae</taxon>
        <taxon>Meloidogyninae</taxon>
        <taxon>Meloidogyne</taxon>
        <taxon>Meloidogyne incognita group</taxon>
    </lineage>
</organism>
<feature type="domain" description="Protein UNC80 C-terminal" evidence="2">
    <location>
        <begin position="148"/>
        <end position="327"/>
    </location>
</feature>
<dbReference type="PANTHER" id="PTHR31781">
    <property type="entry name" value="UNC80"/>
    <property type="match status" value="1"/>
</dbReference>
<evidence type="ECO:0000313" key="3">
    <source>
        <dbReference type="Proteomes" id="UP000887561"/>
    </source>
</evidence>
<dbReference type="InterPro" id="IPR046460">
    <property type="entry name" value="UNC80_C"/>
</dbReference>
<keyword evidence="1" id="KW-0812">Transmembrane</keyword>
<keyword evidence="1" id="KW-1133">Transmembrane helix</keyword>
<dbReference type="GO" id="GO:0034703">
    <property type="term" value="C:cation channel complex"/>
    <property type="evidence" value="ECO:0007669"/>
    <property type="project" value="TreeGrafter"/>
</dbReference>
<dbReference type="PANTHER" id="PTHR31781:SF1">
    <property type="entry name" value="PROTEIN UNC-80 HOMOLOG"/>
    <property type="match status" value="1"/>
</dbReference>
<name>A0A915M3R6_MELJA</name>
<feature type="transmembrane region" description="Helical" evidence="1">
    <location>
        <begin position="59"/>
        <end position="78"/>
    </location>
</feature>
<feature type="domain" description="Protein UNC80 C-terminal" evidence="2">
    <location>
        <begin position="2"/>
        <end position="147"/>
    </location>
</feature>
<dbReference type="Proteomes" id="UP000887561">
    <property type="component" value="Unplaced"/>
</dbReference>
<sequence>KQMLALLRRLVLRFRPLPPQTAHTILNALLGLVMFYVRTPGGGSGGNEGGEIGGSDRSLALALSVCWLIVPYVHGLYFKDLKQTLKKEQCDQAIMITANLPSAKKVLVHGLPSDQLQSAGYSGIPAQFPVLEETQFQHLINESLHFFDFYFFHRSFYPQLQLLRLDAETAEQRIREHSFHQKLIETGKVLLTHNALRHSPESVVPQRIFFLHDEFTHLPSFPRKAVESCFGMYQGLWGDELQTMDALHKFSWANLMSNMFEKMENVFMFGDLHLFINVINGVMIIHCEDVLILRRCMTAYLTMSIHFQSLFAIQGFFLIMPTILRCYWLVF</sequence>
<feature type="transmembrane region" description="Helical" evidence="1">
    <location>
        <begin position="305"/>
        <end position="330"/>
    </location>
</feature>
<keyword evidence="1" id="KW-0472">Membrane</keyword>